<gene>
    <name evidence="2" type="ORF">FC39_GL000800</name>
</gene>
<protein>
    <recommendedName>
        <fullName evidence="4">Bacteriocin immunity protein</fullName>
    </recommendedName>
</protein>
<organism evidence="2 3">
    <name type="scientific">Lactobacillus hamsteri DSM 5661 = JCM 6256</name>
    <dbReference type="NCBI Taxonomy" id="1423754"/>
    <lineage>
        <taxon>Bacteria</taxon>
        <taxon>Bacillati</taxon>
        <taxon>Bacillota</taxon>
        <taxon>Bacilli</taxon>
        <taxon>Lactobacillales</taxon>
        <taxon>Lactobacillaceae</taxon>
        <taxon>Lactobacillus</taxon>
    </lineage>
</organism>
<dbReference type="eggNOG" id="ENOG5030A25">
    <property type="taxonomic scope" value="Bacteria"/>
</dbReference>
<proteinExistence type="predicted"/>
<dbReference type="Pfam" id="PF08951">
    <property type="entry name" value="EntA_Immun"/>
    <property type="match status" value="1"/>
</dbReference>
<evidence type="ECO:0008006" key="4">
    <source>
        <dbReference type="Google" id="ProtNLM"/>
    </source>
</evidence>
<keyword evidence="1" id="KW-0079">Bacteriocin immunity</keyword>
<name>A0A0R1YCN9_9LACO</name>
<dbReference type="PATRIC" id="fig|1423754.3.peg.821"/>
<evidence type="ECO:0000256" key="1">
    <source>
        <dbReference type="ARBA" id="ARBA00023025"/>
    </source>
</evidence>
<evidence type="ECO:0000313" key="3">
    <source>
        <dbReference type="Proteomes" id="UP000051223"/>
    </source>
</evidence>
<reference evidence="2 3" key="1">
    <citation type="journal article" date="2015" name="Genome Announc.">
        <title>Expanding the biotechnology potential of lactobacilli through comparative genomics of 213 strains and associated genera.</title>
        <authorList>
            <person name="Sun Z."/>
            <person name="Harris H.M."/>
            <person name="McCann A."/>
            <person name="Guo C."/>
            <person name="Argimon S."/>
            <person name="Zhang W."/>
            <person name="Yang X."/>
            <person name="Jeffery I.B."/>
            <person name="Cooney J.C."/>
            <person name="Kagawa T.F."/>
            <person name="Liu W."/>
            <person name="Song Y."/>
            <person name="Salvetti E."/>
            <person name="Wrobel A."/>
            <person name="Rasinkangas P."/>
            <person name="Parkhill J."/>
            <person name="Rea M.C."/>
            <person name="O'Sullivan O."/>
            <person name="Ritari J."/>
            <person name="Douillard F.P."/>
            <person name="Paul Ross R."/>
            <person name="Yang R."/>
            <person name="Briner A.E."/>
            <person name="Felis G.E."/>
            <person name="de Vos W.M."/>
            <person name="Barrangou R."/>
            <person name="Klaenhammer T.R."/>
            <person name="Caufield P.W."/>
            <person name="Cui Y."/>
            <person name="Zhang H."/>
            <person name="O'Toole P.W."/>
        </authorList>
    </citation>
    <scope>NUCLEOTIDE SEQUENCE [LARGE SCALE GENOMIC DNA]</scope>
    <source>
        <strain evidence="2 3">DSM 5661</strain>
    </source>
</reference>
<dbReference type="GO" id="GO:0030153">
    <property type="term" value="P:bacteriocin immunity"/>
    <property type="evidence" value="ECO:0007669"/>
    <property type="project" value="UniProtKB-KW"/>
</dbReference>
<comment type="caution">
    <text evidence="2">The sequence shown here is derived from an EMBL/GenBank/DDBJ whole genome shotgun (WGS) entry which is preliminary data.</text>
</comment>
<dbReference type="SUPFAM" id="SSF109797">
    <property type="entry name" value="Bacteriocin immunity protein-like"/>
    <property type="match status" value="1"/>
</dbReference>
<dbReference type="InterPro" id="IPR015046">
    <property type="entry name" value="LciA_Immunity-like"/>
</dbReference>
<sequence>MFSPAYNQYKQAKKEEQVYQILDKFYRSFFTDMYNELNIHRYRQIRDTIGLVMRKFDEHDHPLAYTSKLVMYIQSQVAINHLPLTRQQQEYMRELTNQTKYVNLNYVYSGPVNDAKQFSRL</sequence>
<evidence type="ECO:0000313" key="2">
    <source>
        <dbReference type="EMBL" id="KRM40328.1"/>
    </source>
</evidence>
<dbReference type="EMBL" id="AZGI01000025">
    <property type="protein sequence ID" value="KRM40328.1"/>
    <property type="molecule type" value="Genomic_DNA"/>
</dbReference>
<keyword evidence="3" id="KW-1185">Reference proteome</keyword>
<dbReference type="InterPro" id="IPR023130">
    <property type="entry name" value="Ta0600-like_sf"/>
</dbReference>
<dbReference type="AlphaFoldDB" id="A0A0R1YCN9"/>
<dbReference type="Proteomes" id="UP000051223">
    <property type="component" value="Unassembled WGS sequence"/>
</dbReference>
<accession>A0A0R1YCN9</accession>
<dbReference type="RefSeq" id="WP_025079908.1">
    <property type="nucleotide sequence ID" value="NZ_AZGI01000025.1"/>
</dbReference>
<dbReference type="Gene3D" id="1.20.1440.50">
    <property type="entry name" value="Ta0600-like"/>
    <property type="match status" value="1"/>
</dbReference>